<dbReference type="Pfam" id="PF00155">
    <property type="entry name" value="Aminotran_1_2"/>
    <property type="match status" value="1"/>
</dbReference>
<dbReference type="GO" id="GO:0004021">
    <property type="term" value="F:L-alanine:2-oxoglutarate aminotransferase activity"/>
    <property type="evidence" value="ECO:0007669"/>
    <property type="project" value="UniProtKB-EC"/>
</dbReference>
<dbReference type="InterPro" id="IPR004839">
    <property type="entry name" value="Aminotransferase_I/II_large"/>
</dbReference>
<dbReference type="PANTHER" id="PTHR43488">
    <property type="entry name" value="GLUTAMATE-PYRUVATE AMINOTRANSFERASE ALAA"/>
    <property type="match status" value="1"/>
</dbReference>
<dbReference type="Proteomes" id="UP000095200">
    <property type="component" value="Unassembled WGS sequence"/>
</dbReference>
<dbReference type="AlphaFoldDB" id="A0A194AKH5"/>
<dbReference type="EMBL" id="BDFE01000017">
    <property type="protein sequence ID" value="GAU09214.1"/>
    <property type="molecule type" value="Genomic_DNA"/>
</dbReference>
<evidence type="ECO:0000256" key="6">
    <source>
        <dbReference type="ARBA" id="ARBA00026106"/>
    </source>
</evidence>
<keyword evidence="9" id="KW-1185">Reference proteome</keyword>
<organism evidence="8 9">
    <name type="scientific">Desulfoplanes formicivorans</name>
    <dbReference type="NCBI Taxonomy" id="1592317"/>
    <lineage>
        <taxon>Bacteria</taxon>
        <taxon>Pseudomonadati</taxon>
        <taxon>Thermodesulfobacteriota</taxon>
        <taxon>Desulfovibrionia</taxon>
        <taxon>Desulfovibrionales</taxon>
        <taxon>Desulfoplanaceae</taxon>
        <taxon>Desulfoplanes</taxon>
    </lineage>
</organism>
<evidence type="ECO:0000256" key="2">
    <source>
        <dbReference type="ARBA" id="ARBA00007441"/>
    </source>
</evidence>
<evidence type="ECO:0000313" key="9">
    <source>
        <dbReference type="Proteomes" id="UP000095200"/>
    </source>
</evidence>
<dbReference type="EC" id="2.6.1.2" evidence="6"/>
<comment type="cofactor">
    <cofactor evidence="1">
        <name>pyridoxal 5'-phosphate</name>
        <dbReference type="ChEBI" id="CHEBI:597326"/>
    </cofactor>
</comment>
<accession>A0A194AKH5</accession>
<dbReference type="NCBIfam" id="NF005334">
    <property type="entry name" value="PRK06855.1"/>
    <property type="match status" value="1"/>
</dbReference>
<dbReference type="Gene3D" id="3.90.1150.10">
    <property type="entry name" value="Aspartate Aminotransferase, domain 1"/>
    <property type="match status" value="1"/>
</dbReference>
<dbReference type="SUPFAM" id="SSF53383">
    <property type="entry name" value="PLP-dependent transferases"/>
    <property type="match status" value="1"/>
</dbReference>
<evidence type="ECO:0000256" key="3">
    <source>
        <dbReference type="ARBA" id="ARBA00022576"/>
    </source>
</evidence>
<keyword evidence="4 8" id="KW-0808">Transferase</keyword>
<proteinExistence type="inferred from homology"/>
<keyword evidence="5" id="KW-0663">Pyridoxal phosphate</keyword>
<dbReference type="InterPro" id="IPR015424">
    <property type="entry name" value="PyrdxlP-dep_Trfase"/>
</dbReference>
<dbReference type="STRING" id="1592317.DPF_1935"/>
<sequence length="434" mass="49497">MRRNIEHVGWGQLSYEIRGIVAVAHELQSMGVTITWENIGDPIEKGEKLPVWMKEIIKGLVDEDRTYGYVATEGVWEARAFLAEQVNKRNGYTMTPKDIVFYNGLGDAVAKIFGFLRREARVIGPSPAYSTHSSAEAAHSGYDHLTYELNPDNHWMPDLQDLENKVKYNDSIAGLLLINPDNPTGAVYPRDILEKMVDIARRYDIFVICDEIYAHIVFNGAQTCHLSEVIGEVPGMALRGISKEYPWPGARCGWIEVFNQDKNPAFQKYIASLLNAKMLEVCSTSLPQYSIPRVIGDPRYLDHLERRKKIFEARANEAFDIINSYDYIHVTRPQGAFYMAVLFDEGVLNDRQTLEVANQEIRDFVEEKVKNVAVDKRFVYYLLASEGICVVPLSGFCCHRNGFRITLLETDDDKRRSTWHRIGKAVKAYVESSR</sequence>
<evidence type="ECO:0000256" key="5">
    <source>
        <dbReference type="ARBA" id="ARBA00022898"/>
    </source>
</evidence>
<evidence type="ECO:0000256" key="4">
    <source>
        <dbReference type="ARBA" id="ARBA00022679"/>
    </source>
</evidence>
<keyword evidence="3 8" id="KW-0032">Aminotransferase</keyword>
<dbReference type="PANTHER" id="PTHR43488:SF2">
    <property type="entry name" value="GLUTAMATE-PYRUVATE AMINOTRANSFERASE ALAA"/>
    <property type="match status" value="1"/>
</dbReference>
<protein>
    <recommendedName>
        <fullName evidence="6">alanine transaminase</fullName>
        <ecNumber evidence="6">2.6.1.2</ecNumber>
    </recommendedName>
</protein>
<comment type="similarity">
    <text evidence="2">Belongs to the class-I pyridoxal-phosphate-dependent aminotransferase family.</text>
</comment>
<dbReference type="Gene3D" id="3.40.640.10">
    <property type="entry name" value="Type I PLP-dependent aspartate aminotransferase-like (Major domain)"/>
    <property type="match status" value="1"/>
</dbReference>
<comment type="caution">
    <text evidence="8">The sequence shown here is derived from an EMBL/GenBank/DDBJ whole genome shotgun (WGS) entry which is preliminary data.</text>
</comment>
<feature type="domain" description="Aminotransferase class I/classII large" evidence="7">
    <location>
        <begin position="47"/>
        <end position="410"/>
    </location>
</feature>
<dbReference type="InterPro" id="IPR051926">
    <property type="entry name" value="Ala_Aminotransferase"/>
</dbReference>
<gene>
    <name evidence="8" type="ORF">DPF_1935</name>
</gene>
<name>A0A194AKH5_9BACT</name>
<dbReference type="RefSeq" id="WP_069859481.1">
    <property type="nucleotide sequence ID" value="NZ_BDFE01000017.1"/>
</dbReference>
<dbReference type="InterPro" id="IPR015421">
    <property type="entry name" value="PyrdxlP-dep_Trfase_major"/>
</dbReference>
<evidence type="ECO:0000256" key="1">
    <source>
        <dbReference type="ARBA" id="ARBA00001933"/>
    </source>
</evidence>
<dbReference type="CDD" id="cd00609">
    <property type="entry name" value="AAT_like"/>
    <property type="match status" value="1"/>
</dbReference>
<dbReference type="GO" id="GO:0030170">
    <property type="term" value="F:pyridoxal phosphate binding"/>
    <property type="evidence" value="ECO:0007669"/>
    <property type="project" value="InterPro"/>
</dbReference>
<evidence type="ECO:0000259" key="7">
    <source>
        <dbReference type="Pfam" id="PF00155"/>
    </source>
</evidence>
<dbReference type="OrthoDB" id="9804474at2"/>
<evidence type="ECO:0000313" key="8">
    <source>
        <dbReference type="EMBL" id="GAU09214.1"/>
    </source>
</evidence>
<dbReference type="InterPro" id="IPR015422">
    <property type="entry name" value="PyrdxlP-dep_Trfase_small"/>
</dbReference>
<reference evidence="9" key="1">
    <citation type="submission" date="2016-06" db="EMBL/GenBank/DDBJ databases">
        <title>Draft genome sequence of Desulfoplanes formicivorans strain Pf12B.</title>
        <authorList>
            <person name="Watanabe M."/>
            <person name="Kojima H."/>
            <person name="Fukui M."/>
        </authorList>
    </citation>
    <scope>NUCLEOTIDE SEQUENCE [LARGE SCALE GENOMIC DNA]</scope>
    <source>
        <strain evidence="9">Pf12B</strain>
    </source>
</reference>